<sequence>MKKIAFIGLLSLSGLLFSCKDENSASTGKTPVTLKITDAPAYYDAILLNIKEVEIKTSSGKEIIAIDALPFDILRYRMGRDTVLASDFVPSGKLQEIRLKLHDEGNAVIIKGVKYPLTTPSGQSSGIKIKVNEELIPDVAYTLLLDFDAAKSIHQTGNGKYMLKPVIRAIPVSVSGTIRGKVSPIESFPQVLAIDANLDTIGTQTTLTGDFYIPGIPEGTYKVVVQPTTTGFATKVMEGISVTKGNITDLGVITLTP</sequence>
<organism evidence="2 3">
    <name type="scientific">Pseudopedobacter saltans (strain ATCC 51119 / DSM 12145 / JCM 21818 / CCUG 39354 / LMG 10337 / NBRC 100064 / NCIMB 13643)</name>
    <name type="common">Pedobacter saltans</name>
    <dbReference type="NCBI Taxonomy" id="762903"/>
    <lineage>
        <taxon>Bacteria</taxon>
        <taxon>Pseudomonadati</taxon>
        <taxon>Bacteroidota</taxon>
        <taxon>Sphingobacteriia</taxon>
        <taxon>Sphingobacteriales</taxon>
        <taxon>Sphingobacteriaceae</taxon>
        <taxon>Pseudopedobacter</taxon>
    </lineage>
</organism>
<evidence type="ECO:0000259" key="1">
    <source>
        <dbReference type="Pfam" id="PF14321"/>
    </source>
</evidence>
<protein>
    <submittedName>
        <fullName evidence="2">Lipoprotein</fullName>
    </submittedName>
</protein>
<dbReference type="STRING" id="762903.Pedsa_0314"/>
<dbReference type="Pfam" id="PF14321">
    <property type="entry name" value="DUF4382"/>
    <property type="match status" value="1"/>
</dbReference>
<evidence type="ECO:0000313" key="3">
    <source>
        <dbReference type="Proteomes" id="UP000000310"/>
    </source>
</evidence>
<proteinExistence type="predicted"/>
<dbReference type="EMBL" id="CP002545">
    <property type="protein sequence ID" value="ADY50897.1"/>
    <property type="molecule type" value="Genomic_DNA"/>
</dbReference>
<reference evidence="2 3" key="1">
    <citation type="journal article" date="2011" name="Stand. Genomic Sci.">
        <title>Complete genome sequence of the gliding, heparinolytic Pedobacter saltans type strain (113).</title>
        <authorList>
            <person name="Liolios K."/>
            <person name="Sikorski J."/>
            <person name="Lu M."/>
            <person name="Nolan M."/>
            <person name="Lapidus A."/>
            <person name="Lucas S."/>
            <person name="Hammon N."/>
            <person name="Deshpande S."/>
            <person name="Cheng J.F."/>
            <person name="Tapia R."/>
            <person name="Han C."/>
            <person name="Goodwin L."/>
            <person name="Pitluck S."/>
            <person name="Huntemann M."/>
            <person name="Ivanova N."/>
            <person name="Pagani I."/>
            <person name="Mavromatis K."/>
            <person name="Ovchinikova G."/>
            <person name="Pati A."/>
            <person name="Chen A."/>
            <person name="Palaniappan K."/>
            <person name="Land M."/>
            <person name="Hauser L."/>
            <person name="Brambilla E.M."/>
            <person name="Kotsyurbenko O."/>
            <person name="Rohde M."/>
            <person name="Tindall B.J."/>
            <person name="Abt B."/>
            <person name="Goker M."/>
            <person name="Detter J.C."/>
            <person name="Woyke T."/>
            <person name="Bristow J."/>
            <person name="Eisen J.A."/>
            <person name="Markowitz V."/>
            <person name="Hugenholtz P."/>
            <person name="Klenk H.P."/>
            <person name="Kyrpides N.C."/>
        </authorList>
    </citation>
    <scope>NUCLEOTIDE SEQUENCE [LARGE SCALE GENOMIC DNA]</scope>
    <source>
        <strain evidence="3">ATCC 51119 / DSM 12145 / JCM 21818 / LMG 10337 / NBRC 100064 / NCIMB 13643</strain>
    </source>
</reference>
<dbReference type="GO" id="GO:0030246">
    <property type="term" value="F:carbohydrate binding"/>
    <property type="evidence" value="ECO:0007669"/>
    <property type="project" value="InterPro"/>
</dbReference>
<dbReference type="eggNOG" id="ENOG50309D6">
    <property type="taxonomic scope" value="Bacteria"/>
</dbReference>
<accession>F0S4E0</accession>
<dbReference type="Proteomes" id="UP000000310">
    <property type="component" value="Chromosome"/>
</dbReference>
<dbReference type="AlphaFoldDB" id="F0S4E0"/>
<evidence type="ECO:0000313" key="2">
    <source>
        <dbReference type="EMBL" id="ADY50897.1"/>
    </source>
</evidence>
<dbReference type="KEGG" id="psn:Pedsa_0314"/>
<dbReference type="Gene3D" id="2.60.40.1120">
    <property type="entry name" value="Carboxypeptidase-like, regulatory domain"/>
    <property type="match status" value="1"/>
</dbReference>
<reference evidence="3" key="2">
    <citation type="submission" date="2011-02" db="EMBL/GenBank/DDBJ databases">
        <title>The complete genome of Pedobacter saltans DSM 12145.</title>
        <authorList>
            <consortium name="US DOE Joint Genome Institute (JGI-PGF)"/>
            <person name="Lucas S."/>
            <person name="Copeland A."/>
            <person name="Lapidus A."/>
            <person name="Bruce D."/>
            <person name="Goodwin L."/>
            <person name="Pitluck S."/>
            <person name="Kyrpides N."/>
            <person name="Mavromatis K."/>
            <person name="Pagani I."/>
            <person name="Ivanova N."/>
            <person name="Ovchinnikova G."/>
            <person name="Lu M."/>
            <person name="Detter J.C."/>
            <person name="Han C."/>
            <person name="Land M."/>
            <person name="Hauser L."/>
            <person name="Markowitz V."/>
            <person name="Cheng J.-F."/>
            <person name="Hugenholtz P."/>
            <person name="Woyke T."/>
            <person name="Wu D."/>
            <person name="Tindall B."/>
            <person name="Pomrenke H.G."/>
            <person name="Brambilla E."/>
            <person name="Klenk H.-P."/>
            <person name="Eisen J.A."/>
        </authorList>
    </citation>
    <scope>NUCLEOTIDE SEQUENCE [LARGE SCALE GENOMIC DNA]</scope>
    <source>
        <strain evidence="3">ATCC 51119 / DSM 12145 / JCM 21818 / LMG 10337 / NBRC 100064 / NCIMB 13643</strain>
    </source>
</reference>
<dbReference type="InterPro" id="IPR025491">
    <property type="entry name" value="DUF4382"/>
</dbReference>
<dbReference type="SUPFAM" id="SSF49452">
    <property type="entry name" value="Starch-binding domain-like"/>
    <property type="match status" value="1"/>
</dbReference>
<dbReference type="RefSeq" id="WP_013631400.1">
    <property type="nucleotide sequence ID" value="NC_015177.1"/>
</dbReference>
<feature type="domain" description="DUF4382" evidence="1">
    <location>
        <begin position="30"/>
        <end position="165"/>
    </location>
</feature>
<dbReference type="HOGENOM" id="CLU_060074_0_0_10"/>
<dbReference type="InterPro" id="IPR013784">
    <property type="entry name" value="Carb-bd-like_fold"/>
</dbReference>
<name>F0S4E0_PSESL</name>
<keyword evidence="2" id="KW-0449">Lipoprotein</keyword>
<keyword evidence="3" id="KW-1185">Reference proteome</keyword>
<gene>
    <name evidence="2" type="ordered locus">Pedsa_0314</name>
</gene>
<dbReference type="PROSITE" id="PS51257">
    <property type="entry name" value="PROKAR_LIPOPROTEIN"/>
    <property type="match status" value="1"/>
</dbReference>